<dbReference type="GO" id="GO:0005634">
    <property type="term" value="C:nucleus"/>
    <property type="evidence" value="ECO:0007669"/>
    <property type="project" value="UniProtKB-SubCell"/>
</dbReference>
<dbReference type="GO" id="GO:0009791">
    <property type="term" value="P:post-embryonic development"/>
    <property type="evidence" value="ECO:0007669"/>
    <property type="project" value="UniProtKB-ARBA"/>
</dbReference>
<evidence type="ECO:0000259" key="9">
    <source>
        <dbReference type="PROSITE" id="PS50808"/>
    </source>
</evidence>
<evidence type="ECO:0000256" key="2">
    <source>
        <dbReference type="ARBA" id="ARBA00022723"/>
    </source>
</evidence>
<dbReference type="PANTHER" id="PTHR46481">
    <property type="entry name" value="ZINC FINGER BED DOMAIN-CONTAINING PROTEIN 4"/>
    <property type="match status" value="1"/>
</dbReference>
<dbReference type="GO" id="GO:0003677">
    <property type="term" value="F:DNA binding"/>
    <property type="evidence" value="ECO:0007669"/>
    <property type="project" value="InterPro"/>
</dbReference>
<feature type="domain" description="BED-type" evidence="9">
    <location>
        <begin position="56"/>
        <end position="109"/>
    </location>
</feature>
<keyword evidence="3 8" id="KW-0863">Zinc-finger</keyword>
<proteinExistence type="predicted"/>
<protein>
    <submittedName>
        <fullName evidence="10">41_t:CDS:1</fullName>
    </submittedName>
</protein>
<dbReference type="SUPFAM" id="SSF57667">
    <property type="entry name" value="beta-beta-alpha zinc fingers"/>
    <property type="match status" value="1"/>
</dbReference>
<keyword evidence="11" id="KW-1185">Reference proteome</keyword>
<keyword evidence="6" id="KW-0804">Transcription</keyword>
<keyword evidence="4" id="KW-0862">Zinc</keyword>
<dbReference type="InterPro" id="IPR036236">
    <property type="entry name" value="Znf_C2H2_sf"/>
</dbReference>
<dbReference type="OrthoDB" id="2444217at2759"/>
<evidence type="ECO:0000256" key="8">
    <source>
        <dbReference type="PROSITE-ProRule" id="PRU00027"/>
    </source>
</evidence>
<dbReference type="Proteomes" id="UP001153678">
    <property type="component" value="Unassembled WGS sequence"/>
</dbReference>
<evidence type="ECO:0000313" key="10">
    <source>
        <dbReference type="EMBL" id="CAI2166068.1"/>
    </source>
</evidence>
<organism evidence="10 11">
    <name type="scientific">Funneliformis geosporum</name>
    <dbReference type="NCBI Taxonomy" id="1117311"/>
    <lineage>
        <taxon>Eukaryota</taxon>
        <taxon>Fungi</taxon>
        <taxon>Fungi incertae sedis</taxon>
        <taxon>Mucoromycota</taxon>
        <taxon>Glomeromycotina</taxon>
        <taxon>Glomeromycetes</taxon>
        <taxon>Glomerales</taxon>
        <taxon>Glomeraceae</taxon>
        <taxon>Funneliformis</taxon>
    </lineage>
</organism>
<dbReference type="PROSITE" id="PS50808">
    <property type="entry name" value="ZF_BED"/>
    <property type="match status" value="1"/>
</dbReference>
<comment type="subcellular location">
    <subcellularLocation>
        <location evidence="1">Nucleus</location>
    </subcellularLocation>
</comment>
<evidence type="ECO:0000313" key="11">
    <source>
        <dbReference type="Proteomes" id="UP001153678"/>
    </source>
</evidence>
<sequence length="310" mass="36369">MDDYYYFDDEKYIQESEYDEYNGEGSRTTDEERPLKLFQVEEKQGTNENNNARRARTCSETWKYFNTQDTQHPTKVICKKCNQMYSKSTGFNILKTHLLSVHGIKIDNVKKMQTELNFLKFDPLPKEEKLARDQALVDWIIADSQPISVVTNIHFINSIKALDPRYHLPGKTSVEEMVLERFNEMRKNVNGIQMLAVNNQEIRILMPTEIDWNRIKLCLFETGIPTALAISEVTSLLSNYHHVPILENHETEVESENLRQYFQRLKKQRLNHDNTFRYSSVASSGSSTKQSTAASFDIFIWMFIKEYYTT</sequence>
<keyword evidence="7" id="KW-0539">Nucleus</keyword>
<dbReference type="EMBL" id="CAMKVN010000272">
    <property type="protein sequence ID" value="CAI2166068.1"/>
    <property type="molecule type" value="Genomic_DNA"/>
</dbReference>
<keyword evidence="5" id="KW-0805">Transcription regulation</keyword>
<dbReference type="Pfam" id="PF02892">
    <property type="entry name" value="zf-BED"/>
    <property type="match status" value="1"/>
</dbReference>
<reference evidence="10" key="1">
    <citation type="submission" date="2022-08" db="EMBL/GenBank/DDBJ databases">
        <authorList>
            <person name="Kallberg Y."/>
            <person name="Tangrot J."/>
            <person name="Rosling A."/>
        </authorList>
    </citation>
    <scope>NUCLEOTIDE SEQUENCE</scope>
    <source>
        <strain evidence="10">Wild A</strain>
    </source>
</reference>
<accession>A0A9W4SE38</accession>
<dbReference type="AlphaFoldDB" id="A0A9W4SE38"/>
<comment type="caution">
    <text evidence="10">The sequence shown here is derived from an EMBL/GenBank/DDBJ whole genome shotgun (WGS) entry which is preliminary data.</text>
</comment>
<evidence type="ECO:0000256" key="3">
    <source>
        <dbReference type="ARBA" id="ARBA00022771"/>
    </source>
</evidence>
<evidence type="ECO:0000256" key="7">
    <source>
        <dbReference type="ARBA" id="ARBA00023242"/>
    </source>
</evidence>
<dbReference type="SUPFAM" id="SSF140996">
    <property type="entry name" value="Hermes dimerisation domain"/>
    <property type="match status" value="1"/>
</dbReference>
<evidence type="ECO:0000256" key="1">
    <source>
        <dbReference type="ARBA" id="ARBA00004123"/>
    </source>
</evidence>
<evidence type="ECO:0000256" key="5">
    <source>
        <dbReference type="ARBA" id="ARBA00023015"/>
    </source>
</evidence>
<dbReference type="InterPro" id="IPR052035">
    <property type="entry name" value="ZnF_BED_domain_contain"/>
</dbReference>
<evidence type="ECO:0000256" key="4">
    <source>
        <dbReference type="ARBA" id="ARBA00022833"/>
    </source>
</evidence>
<dbReference type="PANTHER" id="PTHR46481:SF10">
    <property type="entry name" value="ZINC FINGER BED DOMAIN-CONTAINING PROTEIN 39"/>
    <property type="match status" value="1"/>
</dbReference>
<keyword evidence="2" id="KW-0479">Metal-binding</keyword>
<dbReference type="GO" id="GO:0008270">
    <property type="term" value="F:zinc ion binding"/>
    <property type="evidence" value="ECO:0007669"/>
    <property type="project" value="UniProtKB-KW"/>
</dbReference>
<evidence type="ECO:0000256" key="6">
    <source>
        <dbReference type="ARBA" id="ARBA00023163"/>
    </source>
</evidence>
<dbReference type="InterPro" id="IPR003656">
    <property type="entry name" value="Znf_BED"/>
</dbReference>
<gene>
    <name evidence="10" type="ORF">FWILDA_LOCUS2385</name>
</gene>
<name>A0A9W4SE38_9GLOM</name>